<protein>
    <submittedName>
        <fullName evidence="1">Uncharacterized protein</fullName>
    </submittedName>
</protein>
<comment type="caution">
    <text evidence="1">The sequence shown here is derived from an EMBL/GenBank/DDBJ whole genome shotgun (WGS) entry which is preliminary data.</text>
</comment>
<organism evidence="1 2">
    <name type="scientific">Nitrosomonas nitrosa</name>
    <dbReference type="NCBI Taxonomy" id="52442"/>
    <lineage>
        <taxon>Bacteria</taxon>
        <taxon>Pseudomonadati</taxon>
        <taxon>Pseudomonadota</taxon>
        <taxon>Betaproteobacteria</taxon>
        <taxon>Nitrosomonadales</taxon>
        <taxon>Nitrosomonadaceae</taxon>
        <taxon>Nitrosomonas</taxon>
    </lineage>
</organism>
<evidence type="ECO:0000313" key="1">
    <source>
        <dbReference type="EMBL" id="CAE6491109.1"/>
    </source>
</evidence>
<sequence>MPNVVEVGDESAATIIPDVVKPTGTFLL</sequence>
<accession>A0A8H8YX10</accession>
<dbReference type="AlphaFoldDB" id="A0A8H8YX10"/>
<dbReference type="Proteomes" id="UP000601736">
    <property type="component" value="Unassembled WGS sequence"/>
</dbReference>
<reference evidence="1" key="1">
    <citation type="submission" date="2021-02" db="EMBL/GenBank/DDBJ databases">
        <authorList>
            <person name="Han P."/>
        </authorList>
    </citation>
    <scope>NUCLEOTIDE SEQUENCE</scope>
    <source>
        <strain evidence="1">Nitrosomonas nitrosa 18-3D</strain>
    </source>
</reference>
<gene>
    <name evidence="1" type="ORF">NMYAN_110044</name>
</gene>
<proteinExistence type="predicted"/>
<evidence type="ECO:0000313" key="2">
    <source>
        <dbReference type="Proteomes" id="UP000601736"/>
    </source>
</evidence>
<name>A0A8H8YX10_9PROT</name>
<dbReference type="EMBL" id="CAJNAP010000003">
    <property type="protein sequence ID" value="CAE6491109.1"/>
    <property type="molecule type" value="Genomic_DNA"/>
</dbReference>